<dbReference type="Pfam" id="PF09243">
    <property type="entry name" value="Rsm22"/>
    <property type="match status" value="1"/>
</dbReference>
<dbReference type="InterPro" id="IPR052571">
    <property type="entry name" value="Mt_RNA_Methyltransferase"/>
</dbReference>
<dbReference type="GO" id="GO:0046872">
    <property type="term" value="F:metal ion binding"/>
    <property type="evidence" value="ECO:0007669"/>
    <property type="project" value="UniProtKB-KW"/>
</dbReference>
<dbReference type="GO" id="GO:0003735">
    <property type="term" value="F:structural constituent of ribosome"/>
    <property type="evidence" value="ECO:0007669"/>
    <property type="project" value="TreeGrafter"/>
</dbReference>
<dbReference type="GO" id="GO:0008168">
    <property type="term" value="F:methyltransferase activity"/>
    <property type="evidence" value="ECO:0007669"/>
    <property type="project" value="InterPro"/>
</dbReference>
<dbReference type="InterPro" id="IPR015324">
    <property type="entry name" value="Ribosomal_Rsm22-like"/>
</dbReference>
<evidence type="ECO:0000256" key="1">
    <source>
        <dbReference type="ARBA" id="ARBA00004173"/>
    </source>
</evidence>
<protein>
    <submittedName>
        <fullName evidence="8">CSON003852 protein</fullName>
    </submittedName>
</protein>
<organism evidence="8">
    <name type="scientific">Culicoides sonorensis</name>
    <name type="common">Biting midge</name>
    <dbReference type="NCBI Taxonomy" id="179676"/>
    <lineage>
        <taxon>Eukaryota</taxon>
        <taxon>Metazoa</taxon>
        <taxon>Ecdysozoa</taxon>
        <taxon>Arthropoda</taxon>
        <taxon>Hexapoda</taxon>
        <taxon>Insecta</taxon>
        <taxon>Pterygota</taxon>
        <taxon>Neoptera</taxon>
        <taxon>Endopterygota</taxon>
        <taxon>Diptera</taxon>
        <taxon>Nematocera</taxon>
        <taxon>Chironomoidea</taxon>
        <taxon>Ceratopogonidae</taxon>
        <taxon>Ceratopogoninae</taxon>
        <taxon>Culicoides</taxon>
        <taxon>Monoculicoides</taxon>
    </lineage>
</organism>
<keyword evidence="6" id="KW-0496">Mitochondrion</keyword>
<keyword evidence="5" id="KW-0411">Iron-sulfur</keyword>
<dbReference type="PANTHER" id="PTHR13184:SF5">
    <property type="entry name" value="METHYLTRANSFERASE-LIKE PROTEIN 17, MITOCHONDRIAL"/>
    <property type="match status" value="1"/>
</dbReference>
<dbReference type="OMA" id="PRKHPGI"/>
<name>A0A336MME2_CULSO</name>
<proteinExistence type="predicted"/>
<evidence type="ECO:0000256" key="4">
    <source>
        <dbReference type="ARBA" id="ARBA00023004"/>
    </source>
</evidence>
<evidence type="ECO:0000256" key="5">
    <source>
        <dbReference type="ARBA" id="ARBA00023014"/>
    </source>
</evidence>
<dbReference type="VEuPathDB" id="VectorBase:CSON003852"/>
<evidence type="ECO:0000256" key="2">
    <source>
        <dbReference type="ARBA" id="ARBA00022723"/>
    </source>
</evidence>
<evidence type="ECO:0000256" key="3">
    <source>
        <dbReference type="ARBA" id="ARBA00022946"/>
    </source>
</evidence>
<dbReference type="SUPFAM" id="SSF53335">
    <property type="entry name" value="S-adenosyl-L-methionine-dependent methyltransferases"/>
    <property type="match status" value="1"/>
</dbReference>
<dbReference type="PANTHER" id="PTHR13184">
    <property type="entry name" value="37S RIBOSOMAL PROTEIN S22"/>
    <property type="match status" value="1"/>
</dbReference>
<dbReference type="GO" id="GO:0051536">
    <property type="term" value="F:iron-sulfur cluster binding"/>
    <property type="evidence" value="ECO:0007669"/>
    <property type="project" value="UniProtKB-KW"/>
</dbReference>
<keyword evidence="2" id="KW-0479">Metal-binding</keyword>
<keyword evidence="4" id="KW-0408">Iron</keyword>
<dbReference type="Gene3D" id="3.40.50.150">
    <property type="entry name" value="Vaccinia Virus protein VP39"/>
    <property type="match status" value="1"/>
</dbReference>
<comment type="function">
    <text evidence="7">Mitochondrial ribosome (mitoribosome) assembly factor. Binds at the interface of the head and body domains of the mitochondrial small ribosomal subunit (mt-SSU), occluding the mRNA channel and preventing compaction of the head domain towards the body. Probable inactive methyltransferase: retains the characteristic folding and ability to bind S-adenosyl-L-methionine, but it probably lost its methyltransferase activity.</text>
</comment>
<gene>
    <name evidence="8" type="primary">CSON003852</name>
</gene>
<comment type="subcellular location">
    <subcellularLocation>
        <location evidence="1">Mitochondrion</location>
    </subcellularLocation>
</comment>
<dbReference type="EMBL" id="UFQT01001740">
    <property type="protein sequence ID" value="SSX31604.1"/>
    <property type="molecule type" value="Genomic_DNA"/>
</dbReference>
<sequence length="489" mass="56965">MFVRRAIFRRNLLQGLMRCSNGREQSTVPDNNPIDNKIIQEDELDNPKLVYRPQVKAELDSNLQQKLLEKKIHPRKHSGANQIKVTSLPDKITDTFLKVIGDHPVKKICKDAQFLENYLKSRHIPAEQYELRSRIKDIQMEVELKLNVDKSKLDDDEIERYKKVVDKQTEKLLKSRVFAWKALDYDEYRARMYLFARSVQEYAAIKAVFQEIRRRDPEFKPRSFLDFGSGVGTGTWAVTKFWSDSIYEYYNVDSSGHMNDLAELILKDGDENKQIPLKNVYYRQFLGAPNTSYDLVLSAFSLIELPNRKTRLETLANLWARTSGYLVLLELGTNTGFKLIHEARKFITSLNSEGDTQGYIFAPCPQESTCPRYATDEGTPCNFQIRYFPLPFYNIANPRNDRYSYIVFKKNGSRDQDPASNWPRLVRETLIKPRHVFCRMCTKDGNLQEVVFTAGKHGKPVYQCAKRSRWGDQLPLNLQTIEKIKKEDE</sequence>
<keyword evidence="3" id="KW-0809">Transit peptide</keyword>
<dbReference type="GO" id="GO:0005763">
    <property type="term" value="C:mitochondrial small ribosomal subunit"/>
    <property type="evidence" value="ECO:0007669"/>
    <property type="project" value="TreeGrafter"/>
</dbReference>
<dbReference type="InterPro" id="IPR029063">
    <property type="entry name" value="SAM-dependent_MTases_sf"/>
</dbReference>
<evidence type="ECO:0000256" key="7">
    <source>
        <dbReference type="ARBA" id="ARBA00045681"/>
    </source>
</evidence>
<dbReference type="GO" id="GO:0006412">
    <property type="term" value="P:translation"/>
    <property type="evidence" value="ECO:0007669"/>
    <property type="project" value="InterPro"/>
</dbReference>
<dbReference type="AlphaFoldDB" id="A0A336MME2"/>
<evidence type="ECO:0000256" key="6">
    <source>
        <dbReference type="ARBA" id="ARBA00023128"/>
    </source>
</evidence>
<reference evidence="8" key="1">
    <citation type="submission" date="2018-07" db="EMBL/GenBank/DDBJ databases">
        <authorList>
            <person name="Quirk P.G."/>
            <person name="Krulwich T.A."/>
        </authorList>
    </citation>
    <scope>NUCLEOTIDE SEQUENCE</scope>
</reference>
<evidence type="ECO:0000313" key="8">
    <source>
        <dbReference type="EMBL" id="SSX31604.1"/>
    </source>
</evidence>
<accession>A0A336MME2</accession>